<dbReference type="GO" id="GO:0008047">
    <property type="term" value="F:enzyme activator activity"/>
    <property type="evidence" value="ECO:0007669"/>
    <property type="project" value="InterPro"/>
</dbReference>
<dbReference type="InterPro" id="IPR000671">
    <property type="entry name" value="Peptidase_A31"/>
</dbReference>
<dbReference type="EMBL" id="JYNU01000058">
    <property type="protein sequence ID" value="KMO68106.1"/>
    <property type="molecule type" value="Genomic_DNA"/>
</dbReference>
<keyword evidence="3" id="KW-0064">Aspartyl protease</keyword>
<accession>A0A0J6Y4U3</accession>
<comment type="similarity">
    <text evidence="1">Belongs to the peptidase A31 family.</text>
</comment>
<evidence type="ECO:0000256" key="1">
    <source>
        <dbReference type="ARBA" id="ARBA00006814"/>
    </source>
</evidence>
<sequence length="177" mass="18183">MSATVIGLGNEFRRDDGLGPAVAAAVQRLDLADVNIVTVQDDPIALLDAVGDTTLAIIVDAASGDGAIPGRIRRWLPQQRPPIAVSSHGLDLAAVLALGRALGRAPTRMVVFTVDAADVGHGCGLSPAVAAAVPRAVAVVVDEITDDRRTVDRSGAATPGHPLWNTDSGSRSGDFRP</sequence>
<dbReference type="Proteomes" id="UP000036313">
    <property type="component" value="Unassembled WGS sequence"/>
</dbReference>
<dbReference type="RefSeq" id="WP_048425152.1">
    <property type="nucleotide sequence ID" value="NZ_JYNU01000058.1"/>
</dbReference>
<evidence type="ECO:0000313" key="6">
    <source>
        <dbReference type="EMBL" id="KMO68106.1"/>
    </source>
</evidence>
<keyword evidence="4" id="KW-0378">Hydrolase</keyword>
<dbReference type="PANTHER" id="PTHR30302:SF1">
    <property type="entry name" value="HYDROGENASE 2 MATURATION PROTEASE"/>
    <property type="match status" value="1"/>
</dbReference>
<protein>
    <submittedName>
        <fullName evidence="6">Hydrogenase 2 maturation endopeptidase</fullName>
    </submittedName>
</protein>
<evidence type="ECO:0000256" key="2">
    <source>
        <dbReference type="ARBA" id="ARBA00022670"/>
    </source>
</evidence>
<dbReference type="NCBIfam" id="TIGR00072">
    <property type="entry name" value="hydrog_prot"/>
    <property type="match status" value="1"/>
</dbReference>
<dbReference type="GO" id="GO:0016485">
    <property type="term" value="P:protein processing"/>
    <property type="evidence" value="ECO:0007669"/>
    <property type="project" value="TreeGrafter"/>
</dbReference>
<proteinExistence type="inferred from homology"/>
<comment type="caution">
    <text evidence="6">The sequence shown here is derived from an EMBL/GenBank/DDBJ whole genome shotgun (WGS) entry which is preliminary data.</text>
</comment>
<dbReference type="InterPro" id="IPR023430">
    <property type="entry name" value="Pept_HybD-like_dom_sf"/>
</dbReference>
<dbReference type="PATRIC" id="fig|1807.14.peg.5145"/>
<name>A0A0J6Y4U3_9MYCO</name>
<dbReference type="AlphaFoldDB" id="A0A0J6Y4U3"/>
<dbReference type="GO" id="GO:0004190">
    <property type="term" value="F:aspartic-type endopeptidase activity"/>
    <property type="evidence" value="ECO:0007669"/>
    <property type="project" value="UniProtKB-KW"/>
</dbReference>
<evidence type="ECO:0000313" key="7">
    <source>
        <dbReference type="Proteomes" id="UP000036313"/>
    </source>
</evidence>
<reference evidence="6 7" key="1">
    <citation type="journal article" date="2015" name="Genome Biol. Evol.">
        <title>Characterization of Three Mycobacterium spp. with Potential Use in Bioremediation by Genome Sequencing and Comparative Genomics.</title>
        <authorList>
            <person name="Das S."/>
            <person name="Pettersson B.M."/>
            <person name="Behra P.R."/>
            <person name="Ramesh M."/>
            <person name="Dasgupta S."/>
            <person name="Bhattacharya A."/>
            <person name="Kirsebom L.A."/>
        </authorList>
    </citation>
    <scope>NUCLEOTIDE SEQUENCE [LARGE SCALE GENOMIC DNA]</scope>
    <source>
        <strain evidence="6 7">DSM 44075</strain>
    </source>
</reference>
<dbReference type="Pfam" id="PF01750">
    <property type="entry name" value="HycI"/>
    <property type="match status" value="1"/>
</dbReference>
<organism evidence="6 7">
    <name type="scientific">Mycolicibacterium obuense</name>
    <dbReference type="NCBI Taxonomy" id="1807"/>
    <lineage>
        <taxon>Bacteria</taxon>
        <taxon>Bacillati</taxon>
        <taxon>Actinomycetota</taxon>
        <taxon>Actinomycetes</taxon>
        <taxon>Mycobacteriales</taxon>
        <taxon>Mycobacteriaceae</taxon>
        <taxon>Mycolicibacterium</taxon>
    </lineage>
</organism>
<feature type="region of interest" description="Disordered" evidence="5">
    <location>
        <begin position="150"/>
        <end position="177"/>
    </location>
</feature>
<dbReference type="PANTHER" id="PTHR30302">
    <property type="entry name" value="HYDROGENASE 1 MATURATION PROTEASE"/>
    <property type="match status" value="1"/>
</dbReference>
<gene>
    <name evidence="6" type="ORF">MOBUDSM44075_05104</name>
</gene>
<evidence type="ECO:0000256" key="5">
    <source>
        <dbReference type="SAM" id="MobiDB-lite"/>
    </source>
</evidence>
<evidence type="ECO:0000256" key="4">
    <source>
        <dbReference type="ARBA" id="ARBA00022801"/>
    </source>
</evidence>
<evidence type="ECO:0000256" key="3">
    <source>
        <dbReference type="ARBA" id="ARBA00022750"/>
    </source>
</evidence>
<keyword evidence="2" id="KW-0645">Protease</keyword>
<dbReference type="SUPFAM" id="SSF53163">
    <property type="entry name" value="HybD-like"/>
    <property type="match status" value="1"/>
</dbReference>
<dbReference type="CDD" id="cd00518">
    <property type="entry name" value="H2MP"/>
    <property type="match status" value="1"/>
</dbReference>
<dbReference type="Gene3D" id="3.40.50.1450">
    <property type="entry name" value="HybD-like"/>
    <property type="match status" value="1"/>
</dbReference>